<dbReference type="HOGENOM" id="CLU_013659_0_0_1"/>
<evidence type="ECO:0000313" key="9">
    <source>
        <dbReference type="Proteomes" id="UP000011777"/>
    </source>
</evidence>
<proteinExistence type="predicted"/>
<evidence type="ECO:0000256" key="5">
    <source>
        <dbReference type="ARBA" id="ARBA00023242"/>
    </source>
</evidence>
<dbReference type="Pfam" id="PF00172">
    <property type="entry name" value="Zn_clus"/>
    <property type="match status" value="1"/>
</dbReference>
<comment type="caution">
    <text evidence="8">The sequence shown here is derived from an EMBL/GenBank/DDBJ whole genome shotgun (WGS) entry which is preliminary data.</text>
</comment>
<dbReference type="EMBL" id="AOGT01002033">
    <property type="protein sequence ID" value="EMG46370.1"/>
    <property type="molecule type" value="Genomic_DNA"/>
</dbReference>
<name>M3JU22_CANMX</name>
<gene>
    <name evidence="8" type="ORF">G210_3375</name>
</gene>
<dbReference type="PANTHER" id="PTHR46910">
    <property type="entry name" value="TRANSCRIPTION FACTOR PDR1"/>
    <property type="match status" value="1"/>
</dbReference>
<evidence type="ECO:0000256" key="1">
    <source>
        <dbReference type="ARBA" id="ARBA00004123"/>
    </source>
</evidence>
<dbReference type="SUPFAM" id="SSF57701">
    <property type="entry name" value="Zn2/Cys6 DNA-binding domain"/>
    <property type="match status" value="1"/>
</dbReference>
<protein>
    <recommendedName>
        <fullName evidence="7">Zn(2)-C6 fungal-type domain-containing protein</fullName>
    </recommendedName>
</protein>
<dbReference type="SMART" id="SM00066">
    <property type="entry name" value="GAL4"/>
    <property type="match status" value="1"/>
</dbReference>
<comment type="subcellular location">
    <subcellularLocation>
        <location evidence="1">Nucleus</location>
    </subcellularLocation>
</comment>
<dbReference type="eggNOG" id="ENOG502QZJZ">
    <property type="taxonomic scope" value="Eukaryota"/>
</dbReference>
<keyword evidence="4" id="KW-0804">Transcription</keyword>
<feature type="compositionally biased region" description="Basic residues" evidence="6">
    <location>
        <begin position="59"/>
        <end position="70"/>
    </location>
</feature>
<dbReference type="InterPro" id="IPR001138">
    <property type="entry name" value="Zn2Cys6_DnaBD"/>
</dbReference>
<dbReference type="PROSITE" id="PS50048">
    <property type="entry name" value="ZN2_CY6_FUNGAL_2"/>
    <property type="match status" value="1"/>
</dbReference>
<dbReference type="GO" id="GO:0008270">
    <property type="term" value="F:zinc ion binding"/>
    <property type="evidence" value="ECO:0007669"/>
    <property type="project" value="InterPro"/>
</dbReference>
<dbReference type="PANTHER" id="PTHR46910:SF37">
    <property type="entry name" value="ZN(II)2CYS6 TRANSCRIPTION FACTOR (EUROFUNG)"/>
    <property type="match status" value="1"/>
</dbReference>
<feature type="region of interest" description="Disordered" evidence="6">
    <location>
        <begin position="57"/>
        <end position="90"/>
    </location>
</feature>
<dbReference type="InterPro" id="IPR050987">
    <property type="entry name" value="AtrR-like"/>
</dbReference>
<evidence type="ECO:0000256" key="4">
    <source>
        <dbReference type="ARBA" id="ARBA00023163"/>
    </source>
</evidence>
<dbReference type="STRING" id="1245528.M3JU22"/>
<sequence length="889" mass="100171">MSVSAETINPEYTLDGEKRIRTKVACDYCRKRKSKCDGEQPCSKCVAKNRECAYNYKPKERKKREVKPKPKTGAVTKNQASASQTTIQQLSSRIGSLESLLGKLITRLSPDEQYQFAQELNHVSEAEHDEKMADGDEKHDSSHSDSSRSSDDDDDDDEFDDAEGQAEDNDGIVTESQVAVTHQVTDPKKLKEMLAPADKGCLTAANMKRRLTRYLGSHCLIYAISEKSLSWLKTRIEASNSQNINDIFAPLRNVPLALEDAIQKSGALLEQPSLSFVDKKTYFDGIHKSLIFEIIDKYYNGLYLAPFLCDISTIRGLFQIYFYGVERNDETILSGVSYSDLLIMNISVALCLLKVTPDDAIDSTQYPHLASKPISYLQSELLETLFDNSMECYEKVSRVNEGIRSLMGLSLLIMYIELTYITDFHINYTITSLLIRYAKEIGIHRVELLVQDIEAVAIEKRKLWWFCEYMGMNITYKSGKPTLVNMEDVTTLTEVDDFFLSIPKSLFLDENYVKNATDIYANSQVYGTSYYFAYYMLMISRIRAKAYNKLYANLPLNINTQGLLTFVNEVNDDLKMMNSLMIQETAPLNDWNNKRLNPFPCEDSFFDYHCLELSVTYFSVLLAVNRAPFMKNFGIEDERLLTYGNNSLTGARKLLQSVKNVSSFGVPRRLYASMSFYPLAGFCSLIGNCLVYPKDANTLNDSILISEAAIAFFSSEGMFNKIDNKRGVYDVVTRLLVRVLADGIDKQTGVSLYAKVPGLENHISSMYELFPNIFGRNQDKVIGFSCEGSNDTSPSTNGSYGSHNTYATTSSSGGSDTMVDVNMNDSKQGYGGSIMTAAGFNENMMAMNGNFDFMNSINFEELITEDALNDWMFKEVSDLPTFFTPSDIT</sequence>
<feature type="compositionally biased region" description="Polar residues" evidence="6">
    <location>
        <begin position="75"/>
        <end position="90"/>
    </location>
</feature>
<dbReference type="PROSITE" id="PS00463">
    <property type="entry name" value="ZN2_CY6_FUNGAL_1"/>
    <property type="match status" value="1"/>
</dbReference>
<evidence type="ECO:0000256" key="2">
    <source>
        <dbReference type="ARBA" id="ARBA00023015"/>
    </source>
</evidence>
<feature type="compositionally biased region" description="Acidic residues" evidence="6">
    <location>
        <begin position="151"/>
        <end position="170"/>
    </location>
</feature>
<dbReference type="GO" id="GO:0000981">
    <property type="term" value="F:DNA-binding transcription factor activity, RNA polymerase II-specific"/>
    <property type="evidence" value="ECO:0007669"/>
    <property type="project" value="InterPro"/>
</dbReference>
<dbReference type="GO" id="GO:0005634">
    <property type="term" value="C:nucleus"/>
    <property type="evidence" value="ECO:0007669"/>
    <property type="project" value="UniProtKB-SubCell"/>
</dbReference>
<organism evidence="8 9">
    <name type="scientific">Candida maltosa (strain Xu316)</name>
    <name type="common">Yeast</name>
    <dbReference type="NCBI Taxonomy" id="1245528"/>
    <lineage>
        <taxon>Eukaryota</taxon>
        <taxon>Fungi</taxon>
        <taxon>Dikarya</taxon>
        <taxon>Ascomycota</taxon>
        <taxon>Saccharomycotina</taxon>
        <taxon>Pichiomycetes</taxon>
        <taxon>Debaryomycetaceae</taxon>
        <taxon>Candida/Lodderomyces clade</taxon>
        <taxon>Candida</taxon>
    </lineage>
</organism>
<dbReference type="Proteomes" id="UP000011777">
    <property type="component" value="Unassembled WGS sequence"/>
</dbReference>
<feature type="region of interest" description="Disordered" evidence="6">
    <location>
        <begin position="127"/>
        <end position="174"/>
    </location>
</feature>
<evidence type="ECO:0000259" key="7">
    <source>
        <dbReference type="PROSITE" id="PS50048"/>
    </source>
</evidence>
<reference evidence="8 9" key="1">
    <citation type="submission" date="2013-02" db="EMBL/GenBank/DDBJ databases">
        <title>Genome sequence of Candida maltosa Xu316, a potential industrial strain for xylitol and ethanol production.</title>
        <authorList>
            <person name="Yu J."/>
            <person name="Wang Q."/>
            <person name="Geng X."/>
            <person name="Bao W."/>
            <person name="He P."/>
            <person name="Cai J."/>
        </authorList>
    </citation>
    <scope>NUCLEOTIDE SEQUENCE [LARGE SCALE GENOMIC DNA]</scope>
    <source>
        <strain evidence="9">Xu316</strain>
    </source>
</reference>
<keyword evidence="5" id="KW-0539">Nucleus</keyword>
<dbReference type="AlphaFoldDB" id="M3JU22"/>
<dbReference type="OrthoDB" id="3266505at2759"/>
<dbReference type="Gene3D" id="4.10.240.10">
    <property type="entry name" value="Zn(2)-C6 fungal-type DNA-binding domain"/>
    <property type="match status" value="1"/>
</dbReference>
<dbReference type="CDD" id="cd12148">
    <property type="entry name" value="fungal_TF_MHR"/>
    <property type="match status" value="1"/>
</dbReference>
<accession>M3JU22</accession>
<dbReference type="CDD" id="cd00067">
    <property type="entry name" value="GAL4"/>
    <property type="match status" value="1"/>
</dbReference>
<keyword evidence="9" id="KW-1185">Reference proteome</keyword>
<dbReference type="InterPro" id="IPR036864">
    <property type="entry name" value="Zn2-C6_fun-type_DNA-bd_sf"/>
</dbReference>
<feature type="compositionally biased region" description="Basic and acidic residues" evidence="6">
    <location>
        <begin position="127"/>
        <end position="150"/>
    </location>
</feature>
<dbReference type="OMA" id="TKVACDY"/>
<evidence type="ECO:0000256" key="3">
    <source>
        <dbReference type="ARBA" id="ARBA00023125"/>
    </source>
</evidence>
<evidence type="ECO:0000313" key="8">
    <source>
        <dbReference type="EMBL" id="EMG46370.1"/>
    </source>
</evidence>
<dbReference type="GO" id="GO:0003677">
    <property type="term" value="F:DNA binding"/>
    <property type="evidence" value="ECO:0007669"/>
    <property type="project" value="UniProtKB-KW"/>
</dbReference>
<evidence type="ECO:0000256" key="6">
    <source>
        <dbReference type="SAM" id="MobiDB-lite"/>
    </source>
</evidence>
<feature type="domain" description="Zn(2)-C6 fungal-type" evidence="7">
    <location>
        <begin position="25"/>
        <end position="54"/>
    </location>
</feature>
<keyword evidence="3" id="KW-0238">DNA-binding</keyword>
<keyword evidence="2" id="KW-0805">Transcription regulation</keyword>
<feature type="region of interest" description="Disordered" evidence="6">
    <location>
        <begin position="793"/>
        <end position="815"/>
    </location>
</feature>